<dbReference type="GeneID" id="43672543"/>
<dbReference type="InterPro" id="IPR036186">
    <property type="entry name" value="Serpin_sf"/>
</dbReference>
<accession>A0A5N7D3I0</accession>
<dbReference type="EMBL" id="ML736807">
    <property type="protein sequence ID" value="KAE8400981.1"/>
    <property type="molecule type" value="Genomic_DNA"/>
</dbReference>
<dbReference type="InterPro" id="IPR042178">
    <property type="entry name" value="Serpin_sf_1"/>
</dbReference>
<reference evidence="3 4" key="1">
    <citation type="submission" date="2019-04" db="EMBL/GenBank/DDBJ databases">
        <authorList>
            <consortium name="DOE Joint Genome Institute"/>
            <person name="Mondo S."/>
            <person name="Kjaerbolling I."/>
            <person name="Vesth T."/>
            <person name="Frisvad J.C."/>
            <person name="Nybo J.L."/>
            <person name="Theobald S."/>
            <person name="Kildgaard S."/>
            <person name="Isbrandt T."/>
            <person name="Kuo A."/>
            <person name="Sato A."/>
            <person name="Lyhne E.K."/>
            <person name="Kogle M.E."/>
            <person name="Wiebenga A."/>
            <person name="Kun R.S."/>
            <person name="Lubbers R.J."/>
            <person name="Makela M.R."/>
            <person name="Barry K."/>
            <person name="Chovatia M."/>
            <person name="Clum A."/>
            <person name="Daum C."/>
            <person name="Haridas S."/>
            <person name="He G."/>
            <person name="LaButti K."/>
            <person name="Lipzen A."/>
            <person name="Riley R."/>
            <person name="Salamov A."/>
            <person name="Simmons B.A."/>
            <person name="Magnuson J.K."/>
            <person name="Henrissat B."/>
            <person name="Mortensen U.H."/>
            <person name="Larsen T.O."/>
            <person name="Devries R.P."/>
            <person name="Grigoriev I.V."/>
            <person name="Machida M."/>
            <person name="Baker S.E."/>
            <person name="Andersen M.R."/>
            <person name="Cantor M.N."/>
            <person name="Hua S.X."/>
        </authorList>
    </citation>
    <scope>NUCLEOTIDE SEQUENCE [LARGE SCALE GENOMIC DNA]</scope>
    <source>
        <strain evidence="3 4">CBS 119388</strain>
    </source>
</reference>
<dbReference type="AlphaFoldDB" id="A0A5N7D3I0"/>
<evidence type="ECO:0000313" key="4">
    <source>
        <dbReference type="Proteomes" id="UP000325579"/>
    </source>
</evidence>
<gene>
    <name evidence="3" type="ORF">BDV37DRAFT_286082</name>
</gene>
<dbReference type="InterPro" id="IPR000215">
    <property type="entry name" value="Serpin_fam"/>
</dbReference>
<protein>
    <submittedName>
        <fullName evidence="3">Serine protease inhibitor-domain-containing protein</fullName>
    </submittedName>
</protein>
<dbReference type="InterPro" id="IPR042185">
    <property type="entry name" value="Serpin_sf_2"/>
</dbReference>
<dbReference type="RefSeq" id="XP_031938300.1">
    <property type="nucleotide sequence ID" value="XM_032087852.1"/>
</dbReference>
<dbReference type="PANTHER" id="PTHR11461">
    <property type="entry name" value="SERINE PROTEASE INHIBITOR, SERPIN"/>
    <property type="match status" value="1"/>
</dbReference>
<dbReference type="Gene3D" id="2.30.39.10">
    <property type="entry name" value="Alpha-1-antitrypsin, domain 1"/>
    <property type="match status" value="1"/>
</dbReference>
<dbReference type="Pfam" id="PF00079">
    <property type="entry name" value="Serpin"/>
    <property type="match status" value="1"/>
</dbReference>
<keyword evidence="4" id="KW-1185">Reference proteome</keyword>
<evidence type="ECO:0000256" key="1">
    <source>
        <dbReference type="ARBA" id="ARBA00009500"/>
    </source>
</evidence>
<dbReference type="GO" id="GO:0004867">
    <property type="term" value="F:serine-type endopeptidase inhibitor activity"/>
    <property type="evidence" value="ECO:0007669"/>
    <property type="project" value="InterPro"/>
</dbReference>
<dbReference type="Proteomes" id="UP000325579">
    <property type="component" value="Unassembled WGS sequence"/>
</dbReference>
<organism evidence="3 4">
    <name type="scientific">Aspergillus pseudonomiae</name>
    <dbReference type="NCBI Taxonomy" id="1506151"/>
    <lineage>
        <taxon>Eukaryota</taxon>
        <taxon>Fungi</taxon>
        <taxon>Dikarya</taxon>
        <taxon>Ascomycota</taxon>
        <taxon>Pezizomycotina</taxon>
        <taxon>Eurotiomycetes</taxon>
        <taxon>Eurotiomycetidae</taxon>
        <taxon>Eurotiales</taxon>
        <taxon>Aspergillaceae</taxon>
        <taxon>Aspergillus</taxon>
        <taxon>Aspergillus subgen. Circumdati</taxon>
    </lineage>
</organism>
<dbReference type="SUPFAM" id="SSF56574">
    <property type="entry name" value="Serpins"/>
    <property type="match status" value="1"/>
</dbReference>
<sequence length="232" mass="26957">MLADSSTDIAPTYVEYLRCFGAHLDHSFARLEDGTDCMNAWVSEHTNGLIPCMLNSQTLAHANIVLVNALVFKAAWQKRFDRKNTLKDFPFHVSTHRTCPVEMMLLHRHEILISRDRTYTAIRLPYTSSASSQLAFIAYLPTDASSLLHTLQALRRDGPPRRFEPTKLLQFGLPKINLRVRRALSNRFVTWHIRYPEHFRAFPLVSWFNISYTVLLSCWTRTARSPQLLQRW</sequence>
<dbReference type="PANTHER" id="PTHR11461:SF211">
    <property type="entry name" value="GH10112P-RELATED"/>
    <property type="match status" value="1"/>
</dbReference>
<dbReference type="Gene3D" id="3.30.497.10">
    <property type="entry name" value="Antithrombin, subunit I, domain 2"/>
    <property type="match status" value="1"/>
</dbReference>
<comment type="similarity">
    <text evidence="1">Belongs to the serpin family.</text>
</comment>
<evidence type="ECO:0000313" key="3">
    <source>
        <dbReference type="EMBL" id="KAE8400981.1"/>
    </source>
</evidence>
<evidence type="ECO:0000259" key="2">
    <source>
        <dbReference type="Pfam" id="PF00079"/>
    </source>
</evidence>
<name>A0A5N7D3I0_9EURO</name>
<accession>A0A5N6IFC2</accession>
<feature type="domain" description="Serpin" evidence="2">
    <location>
        <begin position="5"/>
        <end position="180"/>
    </location>
</feature>
<proteinExistence type="inferred from homology"/>
<dbReference type="OrthoDB" id="1063785at2759"/>
<dbReference type="InterPro" id="IPR023796">
    <property type="entry name" value="Serpin_dom"/>
</dbReference>